<dbReference type="Pfam" id="PF10067">
    <property type="entry name" value="DUF2306"/>
    <property type="match status" value="1"/>
</dbReference>
<keyword evidence="1" id="KW-1133">Transmembrane helix</keyword>
<evidence type="ECO:0000256" key="1">
    <source>
        <dbReference type="SAM" id="Phobius"/>
    </source>
</evidence>
<feature type="transmembrane region" description="Helical" evidence="1">
    <location>
        <begin position="128"/>
        <end position="147"/>
    </location>
</feature>
<feature type="transmembrane region" description="Helical" evidence="1">
    <location>
        <begin position="95"/>
        <end position="116"/>
    </location>
</feature>
<accession>A0A939K255</accession>
<keyword evidence="1" id="KW-0472">Membrane</keyword>
<feature type="transmembrane region" description="Helical" evidence="1">
    <location>
        <begin position="68"/>
        <end position="88"/>
    </location>
</feature>
<comment type="caution">
    <text evidence="2">The sequence shown here is derived from an EMBL/GenBank/DDBJ whole genome shotgun (WGS) entry which is preliminary data.</text>
</comment>
<feature type="transmembrane region" description="Helical" evidence="1">
    <location>
        <begin position="42"/>
        <end position="62"/>
    </location>
</feature>
<keyword evidence="1" id="KW-0812">Transmembrane</keyword>
<dbReference type="InterPro" id="IPR018750">
    <property type="entry name" value="DUF2306_membrane"/>
</dbReference>
<dbReference type="Proteomes" id="UP000664795">
    <property type="component" value="Unassembled WGS sequence"/>
</dbReference>
<evidence type="ECO:0008006" key="4">
    <source>
        <dbReference type="Google" id="ProtNLM"/>
    </source>
</evidence>
<dbReference type="RefSeq" id="WP_207338173.1">
    <property type="nucleotide sequence ID" value="NZ_JAFMYU010000028.1"/>
</dbReference>
<gene>
    <name evidence="2" type="ORF">J2I48_24590</name>
</gene>
<dbReference type="EMBL" id="JAFMYU010000028">
    <property type="protein sequence ID" value="MBO0934208.1"/>
    <property type="molecule type" value="Genomic_DNA"/>
</dbReference>
<keyword evidence="3" id="KW-1185">Reference proteome</keyword>
<protein>
    <recommendedName>
        <fullName evidence="4">DUF2306 domain-containing protein</fullName>
    </recommendedName>
</protein>
<evidence type="ECO:0000313" key="3">
    <source>
        <dbReference type="Proteomes" id="UP000664795"/>
    </source>
</evidence>
<reference evidence="2 3" key="1">
    <citation type="submission" date="2021-03" db="EMBL/GenBank/DDBJ databases">
        <title>Fibrella sp. HMF5036 genome sequencing and assembly.</title>
        <authorList>
            <person name="Kang H."/>
            <person name="Kim H."/>
            <person name="Bae S."/>
            <person name="Joh K."/>
        </authorList>
    </citation>
    <scope>NUCLEOTIDE SEQUENCE [LARGE SCALE GENOMIC DNA]</scope>
    <source>
        <strain evidence="2 3">HMF5036</strain>
    </source>
</reference>
<dbReference type="AlphaFoldDB" id="A0A939K255"/>
<proteinExistence type="predicted"/>
<organism evidence="2 3">
    <name type="scientific">Fibrella aquatilis</name>
    <dbReference type="NCBI Taxonomy" id="2817059"/>
    <lineage>
        <taxon>Bacteria</taxon>
        <taxon>Pseudomonadati</taxon>
        <taxon>Bacteroidota</taxon>
        <taxon>Cytophagia</taxon>
        <taxon>Cytophagales</taxon>
        <taxon>Spirosomataceae</taxon>
        <taxon>Fibrella</taxon>
    </lineage>
</organism>
<evidence type="ECO:0000313" key="2">
    <source>
        <dbReference type="EMBL" id="MBO0934208.1"/>
    </source>
</evidence>
<sequence>MTNFIHSTVGAVHLGAALLSLLFGTGVFALPKATRLHKQVGYGYVAAMVVLNGTAFMIYHLFGKFGPFHYLALFSSLSIVAGMAPVVLKKPTDGWLIMHYQFMNWSVVGLYAAFWAETLTRTLPIRQFWPIVIAATTVTMIIGSYFIRKHQKRLLAMR</sequence>
<feature type="transmembrane region" description="Helical" evidence="1">
    <location>
        <begin position="12"/>
        <end position="30"/>
    </location>
</feature>
<name>A0A939K255_9BACT</name>